<keyword evidence="3 7" id="KW-1133">Transmembrane helix</keyword>
<keyword evidence="1 7" id="KW-1003">Cell membrane</keyword>
<comment type="function">
    <text evidence="7">Functions as a peptidoglycan terminase that cleaves nascent peptidoglycan strands endolytically to terminate their elongation.</text>
</comment>
<proteinExistence type="inferred from homology"/>
<gene>
    <name evidence="7 8" type="primary">mltG</name>
    <name evidence="8" type="ORF">GOB84_10535</name>
</gene>
<dbReference type="Proteomes" id="UP000615326">
    <property type="component" value="Unassembled WGS sequence"/>
</dbReference>
<dbReference type="Gene3D" id="3.30.160.60">
    <property type="entry name" value="Classic Zinc Finger"/>
    <property type="match status" value="1"/>
</dbReference>
<evidence type="ECO:0000256" key="4">
    <source>
        <dbReference type="ARBA" id="ARBA00023136"/>
    </source>
</evidence>
<protein>
    <recommendedName>
        <fullName evidence="7">Endolytic murein transglycosylase</fullName>
        <ecNumber evidence="7">4.2.2.29</ecNumber>
    </recommendedName>
    <alternativeName>
        <fullName evidence="7">Peptidoglycan lytic transglycosylase</fullName>
    </alternativeName>
    <alternativeName>
        <fullName evidence="7">Peptidoglycan polymerization terminase</fullName>
    </alternativeName>
</protein>
<dbReference type="NCBIfam" id="TIGR00247">
    <property type="entry name" value="endolytic transglycosylase MltG"/>
    <property type="match status" value="1"/>
</dbReference>
<comment type="caution">
    <text evidence="8">The sequence shown here is derived from an EMBL/GenBank/DDBJ whole genome shotgun (WGS) entry which is preliminary data.</text>
</comment>
<evidence type="ECO:0000256" key="1">
    <source>
        <dbReference type="ARBA" id="ARBA00022475"/>
    </source>
</evidence>
<dbReference type="CDD" id="cd08010">
    <property type="entry name" value="MltG_like"/>
    <property type="match status" value="1"/>
</dbReference>
<evidence type="ECO:0000313" key="8">
    <source>
        <dbReference type="EMBL" id="NHO32985.1"/>
    </source>
</evidence>
<comment type="similarity">
    <text evidence="7">Belongs to the transglycosylase MltG family.</text>
</comment>
<name>A0ABX0KF02_9PROT</name>
<dbReference type="PANTHER" id="PTHR30518:SF2">
    <property type="entry name" value="ENDOLYTIC MUREIN TRANSGLYCOSYLASE"/>
    <property type="match status" value="1"/>
</dbReference>
<evidence type="ECO:0000256" key="5">
    <source>
        <dbReference type="ARBA" id="ARBA00023239"/>
    </source>
</evidence>
<evidence type="ECO:0000256" key="6">
    <source>
        <dbReference type="ARBA" id="ARBA00023316"/>
    </source>
</evidence>
<reference evidence="8 9" key="1">
    <citation type="journal article" date="2020" name="Int. J. Syst. Evol. Microbiol.">
        <title>Novel acetic acid bacteria from cider fermentations: Acetobacter conturbans sp. nov. and Acetobacter fallax sp. nov.</title>
        <authorList>
            <person name="Sombolestani A.S."/>
            <person name="Cleenwerck I."/>
            <person name="Cnockaert M."/>
            <person name="Borremans W."/>
            <person name="Wieme A.D."/>
            <person name="De Vuyst L."/>
            <person name="Vandamme P."/>
        </authorList>
    </citation>
    <scope>NUCLEOTIDE SEQUENCE [LARGE SCALE GENOMIC DNA]</scope>
    <source>
        <strain evidence="8 9">LMG 1637</strain>
    </source>
</reference>
<keyword evidence="7" id="KW-0997">Cell inner membrane</keyword>
<evidence type="ECO:0000313" key="9">
    <source>
        <dbReference type="Proteomes" id="UP000615326"/>
    </source>
</evidence>
<keyword evidence="5 7" id="KW-0456">Lyase</keyword>
<keyword evidence="2 7" id="KW-0812">Transmembrane</keyword>
<keyword evidence="9" id="KW-1185">Reference proteome</keyword>
<sequence length="330" mass="34941">MAGVLGCGVLAGAGAGAGYWRYTTPGPLPATTPLVIPPGGYASTIAALQRGGVLRDNPVDVDVFRAAILLTRHDGQLHAAELQFPAFASMRDILNVLRHGQPVRHPMTIPEGLTAKQILALVNEAPLLTGHAGLPGEGETLPQTYYYLRGMARAALVGRMKLAMQREVERVWEGRDPSLPLRDPEQLVILASIVEKETGLPEERPHVARVFLNRLRLGMKLQADPTTIYALTDGAGRLGRPLTHADMATQSPYNTYVTIGLPPAPICSPGLASLEAVAHPAQGDDLYFVASGDGAHRFTASLDEHNHNVEALRKVRGSAAGAAPAPGGGP</sequence>
<dbReference type="EMBL" id="WOSW01000019">
    <property type="protein sequence ID" value="NHO32985.1"/>
    <property type="molecule type" value="Genomic_DNA"/>
</dbReference>
<dbReference type="PANTHER" id="PTHR30518">
    <property type="entry name" value="ENDOLYTIC MUREIN TRANSGLYCOSYLASE"/>
    <property type="match status" value="1"/>
</dbReference>
<dbReference type="Pfam" id="PF02618">
    <property type="entry name" value="YceG"/>
    <property type="match status" value="1"/>
</dbReference>
<comment type="catalytic activity">
    <reaction evidence="7">
        <text>a peptidoglycan chain = a peptidoglycan chain with N-acetyl-1,6-anhydromuramyl-[peptide] at the reducing end + a peptidoglycan chain with N-acetylglucosamine at the non-reducing end.</text>
        <dbReference type="EC" id="4.2.2.29"/>
    </reaction>
</comment>
<evidence type="ECO:0000256" key="2">
    <source>
        <dbReference type="ARBA" id="ARBA00022692"/>
    </source>
</evidence>
<dbReference type="HAMAP" id="MF_02065">
    <property type="entry name" value="MltG"/>
    <property type="match status" value="1"/>
</dbReference>
<dbReference type="InterPro" id="IPR003770">
    <property type="entry name" value="MLTG-like"/>
</dbReference>
<evidence type="ECO:0000256" key="3">
    <source>
        <dbReference type="ARBA" id="ARBA00022989"/>
    </source>
</evidence>
<dbReference type="EC" id="4.2.2.29" evidence="7"/>
<accession>A0ABX0KF02</accession>
<keyword evidence="6 7" id="KW-0961">Cell wall biogenesis/degradation</keyword>
<keyword evidence="4 7" id="KW-0472">Membrane</keyword>
<feature type="site" description="Important for catalytic activity" evidence="7">
    <location>
        <position position="197"/>
    </location>
</feature>
<organism evidence="8 9">
    <name type="scientific">Acetobacter fallax</name>
    <dbReference type="NCBI Taxonomy" id="1737473"/>
    <lineage>
        <taxon>Bacteria</taxon>
        <taxon>Pseudomonadati</taxon>
        <taxon>Pseudomonadota</taxon>
        <taxon>Alphaproteobacteria</taxon>
        <taxon>Acetobacterales</taxon>
        <taxon>Acetobacteraceae</taxon>
        <taxon>Acetobacter</taxon>
    </lineage>
</organism>
<evidence type="ECO:0000256" key="7">
    <source>
        <dbReference type="HAMAP-Rule" id="MF_02065"/>
    </source>
</evidence>